<dbReference type="AlphaFoldDB" id="A0A9W6VKD5"/>
<comment type="caution">
    <text evidence="2">The sequence shown here is derived from an EMBL/GenBank/DDBJ whole genome shotgun (WGS) entry which is preliminary data.</text>
</comment>
<sequence length="112" mass="12401">MTAGRFDVDLDELNTLANTNIPYIEKTCSDAETTLKTNAQHDAAIFDETANSTLYLDVATTFAETRADLENLLDALSSSLEECAKALREIHRRYQDADENNSAKLKKIGMAL</sequence>
<dbReference type="RefSeq" id="WP_027944093.1">
    <property type="nucleotide sequence ID" value="NZ_BSTI01000023.1"/>
</dbReference>
<feature type="coiled-coil region" evidence="1">
    <location>
        <begin position="66"/>
        <end position="100"/>
    </location>
</feature>
<accession>A0A9W6VKD5</accession>
<dbReference type="Proteomes" id="UP001165136">
    <property type="component" value="Unassembled WGS sequence"/>
</dbReference>
<dbReference type="EMBL" id="BSTI01000023">
    <property type="protein sequence ID" value="GLY70494.1"/>
    <property type="molecule type" value="Genomic_DNA"/>
</dbReference>
<keyword evidence="1" id="KW-0175">Coiled coil</keyword>
<name>A0A9W6VKD5_9PSEU</name>
<organism evidence="2 3">
    <name type="scientific">Amycolatopsis taiwanensis</name>
    <dbReference type="NCBI Taxonomy" id="342230"/>
    <lineage>
        <taxon>Bacteria</taxon>
        <taxon>Bacillati</taxon>
        <taxon>Actinomycetota</taxon>
        <taxon>Actinomycetes</taxon>
        <taxon>Pseudonocardiales</taxon>
        <taxon>Pseudonocardiaceae</taxon>
        <taxon>Amycolatopsis</taxon>
    </lineage>
</organism>
<keyword evidence="3" id="KW-1185">Reference proteome</keyword>
<reference evidence="2" key="1">
    <citation type="submission" date="2023-03" db="EMBL/GenBank/DDBJ databases">
        <title>Amycolatopsis taiwanensis NBRC 103393.</title>
        <authorList>
            <person name="Ichikawa N."/>
            <person name="Sato H."/>
            <person name="Tonouchi N."/>
        </authorList>
    </citation>
    <scope>NUCLEOTIDE SEQUENCE</scope>
    <source>
        <strain evidence="2">NBRC 103393</strain>
    </source>
</reference>
<evidence type="ECO:0000313" key="3">
    <source>
        <dbReference type="Proteomes" id="UP001165136"/>
    </source>
</evidence>
<evidence type="ECO:0000256" key="1">
    <source>
        <dbReference type="SAM" id="Coils"/>
    </source>
</evidence>
<proteinExistence type="predicted"/>
<evidence type="ECO:0000313" key="2">
    <source>
        <dbReference type="EMBL" id="GLY70494.1"/>
    </source>
</evidence>
<protein>
    <submittedName>
        <fullName evidence="2">Uncharacterized protein</fullName>
    </submittedName>
</protein>
<gene>
    <name evidence="2" type="ORF">Atai01_71130</name>
</gene>